<reference evidence="2" key="1">
    <citation type="submission" date="2024-06" db="EMBL/GenBank/DDBJ databases">
        <title>Genome Sequence of an extremely halophilic archaeon isolated from Permian era halite, Salado Formation, Carlsbad, New Mexico: Halobacterium sp. strain NMX12-1.</title>
        <authorList>
            <person name="Sotoa L."/>
            <person name="DasSarma P."/>
            <person name="Anton B.P."/>
            <person name="Vincze T."/>
            <person name="Verma I."/>
            <person name="Eralp B."/>
            <person name="Powers D.W."/>
            <person name="Dozier B.L."/>
            <person name="Roberts R.J."/>
            <person name="DasSarma S."/>
        </authorList>
    </citation>
    <scope>NUCLEOTIDE SEQUENCE</scope>
    <source>
        <strain evidence="2">NMX12-1</strain>
    </source>
</reference>
<name>A0AAU8CAX0_9EURY</name>
<sequence length="76" mass="8002">MAMDLLVDIRDELEGDFNHPIIGYTILALSGGLAVLTAGELLMALEMPTSVVFTGIIIAAGVVPTVTAYILHKTGF</sequence>
<dbReference type="GeneID" id="91109729"/>
<keyword evidence="1" id="KW-0812">Transmembrane</keyword>
<dbReference type="RefSeq" id="WP_353633818.1">
    <property type="nucleotide sequence ID" value="NZ_CP159204.1"/>
</dbReference>
<protein>
    <submittedName>
        <fullName evidence="2">Uncharacterized protein</fullName>
    </submittedName>
</protein>
<evidence type="ECO:0000256" key="1">
    <source>
        <dbReference type="SAM" id="Phobius"/>
    </source>
</evidence>
<dbReference type="EMBL" id="CP159204">
    <property type="protein sequence ID" value="XCF15806.1"/>
    <property type="molecule type" value="Genomic_DNA"/>
</dbReference>
<dbReference type="AlphaFoldDB" id="A0AAU8CAX0"/>
<dbReference type="KEGG" id="hanx:ABSL23_11235"/>
<proteinExistence type="predicted"/>
<gene>
    <name evidence="2" type="ORF">ABSL23_11235</name>
</gene>
<accession>A0AAU8CAX0</accession>
<keyword evidence="1" id="KW-1133">Transmembrane helix</keyword>
<organism evidence="2">
    <name type="scientific">Halobacterium sp. NMX12-1</name>
    <dbReference type="NCBI Taxonomy" id="3166650"/>
    <lineage>
        <taxon>Archaea</taxon>
        <taxon>Methanobacteriati</taxon>
        <taxon>Methanobacteriota</taxon>
        <taxon>Stenosarchaea group</taxon>
        <taxon>Halobacteria</taxon>
        <taxon>Halobacteriales</taxon>
        <taxon>Halobacteriaceae</taxon>
        <taxon>Halobacterium</taxon>
    </lineage>
</organism>
<feature type="transmembrane region" description="Helical" evidence="1">
    <location>
        <begin position="21"/>
        <end position="45"/>
    </location>
</feature>
<evidence type="ECO:0000313" key="2">
    <source>
        <dbReference type="EMBL" id="XCF15806.1"/>
    </source>
</evidence>
<keyword evidence="1" id="KW-0472">Membrane</keyword>
<feature type="transmembrane region" description="Helical" evidence="1">
    <location>
        <begin position="51"/>
        <end position="71"/>
    </location>
</feature>